<dbReference type="InterPro" id="IPR005495">
    <property type="entry name" value="LptG/LptF_permease"/>
</dbReference>
<feature type="transmembrane region" description="Helical" evidence="12">
    <location>
        <begin position="38"/>
        <end position="56"/>
    </location>
</feature>
<feature type="transmembrane region" description="Helical" evidence="12">
    <location>
        <begin position="304"/>
        <end position="321"/>
    </location>
</feature>
<evidence type="ECO:0000256" key="7">
    <source>
        <dbReference type="ARBA" id="ARBA00022519"/>
    </source>
</evidence>
<feature type="transmembrane region" description="Helical" evidence="12">
    <location>
        <begin position="333"/>
        <end position="353"/>
    </location>
</feature>
<dbReference type="GO" id="GO:0055085">
    <property type="term" value="P:transmembrane transport"/>
    <property type="evidence" value="ECO:0007669"/>
    <property type="project" value="InterPro"/>
</dbReference>
<dbReference type="NCBIfam" id="TIGR04407">
    <property type="entry name" value="LptF_YjgP"/>
    <property type="match status" value="1"/>
</dbReference>
<evidence type="ECO:0000313" key="14">
    <source>
        <dbReference type="Proteomes" id="UP001056209"/>
    </source>
</evidence>
<keyword evidence="7" id="KW-0997">Cell inner membrane</keyword>
<comment type="subcellular location">
    <subcellularLocation>
        <location evidence="2">Cell inner membrane</location>
        <topology evidence="2">Multi-pass membrane protein</topology>
    </subcellularLocation>
</comment>
<evidence type="ECO:0000313" key="13">
    <source>
        <dbReference type="EMBL" id="URJ28130.1"/>
    </source>
</evidence>
<dbReference type="InterPro" id="IPR030922">
    <property type="entry name" value="LptF"/>
</dbReference>
<accession>A0A9Q8X158</accession>
<keyword evidence="6" id="KW-1003">Cell membrane</keyword>
<evidence type="ECO:0000256" key="12">
    <source>
        <dbReference type="SAM" id="Phobius"/>
    </source>
</evidence>
<dbReference type="GO" id="GO:0015920">
    <property type="term" value="P:lipopolysaccharide transport"/>
    <property type="evidence" value="ECO:0007669"/>
    <property type="project" value="TreeGrafter"/>
</dbReference>
<feature type="transmembrane region" description="Helical" evidence="12">
    <location>
        <begin position="63"/>
        <end position="81"/>
    </location>
</feature>
<reference evidence="13" key="1">
    <citation type="submission" date="2022-05" db="EMBL/GenBank/DDBJ databases">
        <title>Impact of host demography and evolutionary history on endosymbiont molecular evolution: a test in carpenter ants (Genus Camponotus) and their Blochmannia endosymbionts.</title>
        <authorList>
            <person name="Manthey J.D."/>
            <person name="Giron J.C."/>
            <person name="Hruska J.P."/>
        </authorList>
    </citation>
    <scope>NUCLEOTIDE SEQUENCE</scope>
    <source>
        <strain evidence="13">C-039</strain>
    </source>
</reference>
<keyword evidence="5" id="KW-0813">Transport</keyword>
<keyword evidence="9 12" id="KW-1133">Transmembrane helix</keyword>
<organism evidence="13 14">
    <name type="scientific">Candidatus Blochmannia vicinus</name>
    <name type="common">nom. nud.</name>
    <dbReference type="NCBI Taxonomy" id="251540"/>
    <lineage>
        <taxon>Bacteria</taxon>
        <taxon>Pseudomonadati</taxon>
        <taxon>Pseudomonadota</taxon>
        <taxon>Gammaproteobacteria</taxon>
        <taxon>Enterobacterales</taxon>
        <taxon>Enterobacteriaceae</taxon>
        <taxon>ant endosymbionts</taxon>
        <taxon>Candidatus Blochmanniella</taxon>
    </lineage>
</organism>
<evidence type="ECO:0000256" key="5">
    <source>
        <dbReference type="ARBA" id="ARBA00022448"/>
    </source>
</evidence>
<dbReference type="PANTHER" id="PTHR33529:SF7">
    <property type="entry name" value="LIPOPOLYSACCHARIDE EXPORT SYSTEM PERMEASE PROTEIN LPTF"/>
    <property type="match status" value="1"/>
</dbReference>
<dbReference type="Proteomes" id="UP001056209">
    <property type="component" value="Chromosome"/>
</dbReference>
<sequence length="369" mass="43025">MIFTKYILKEIFRNQLIILTLLFLVCFCQKLIRMLGLVIDGNISMYLFFICLGLNIPEAGKLLIPFSVFLSVLVTFYRLHIHNEIIAMYSCAVDKYLIIRSIFLFSGIVATFAIINIGWLSPYCSSYQSKLLHEIKENINLTVLSEKKFQPLSTKSLILFADSIQGKKLKHVFLVKTNQNKNNGMYTIMTSEHGNVDQNPDGSRLIILEKGTYYEIYNKCELCEHVFITNFSKYKMSINNTVKTLLKKNKSIDHMSIYQLWYSVAPKARVELHWRLTLLMSIFIMPMITTLLTITISYNYLSNFLLTIFLYTIFFVLHTLLRSHIILEKTNPIVWMWVINSIYLLIALLLNAWDTSCMKKLVLVAFYRN</sequence>
<dbReference type="GO" id="GO:0043190">
    <property type="term" value="C:ATP-binding cassette (ABC) transporter complex"/>
    <property type="evidence" value="ECO:0007669"/>
    <property type="project" value="InterPro"/>
</dbReference>
<evidence type="ECO:0000256" key="3">
    <source>
        <dbReference type="ARBA" id="ARBA00007725"/>
    </source>
</evidence>
<evidence type="ECO:0000256" key="10">
    <source>
        <dbReference type="ARBA" id="ARBA00023136"/>
    </source>
</evidence>
<evidence type="ECO:0000256" key="6">
    <source>
        <dbReference type="ARBA" id="ARBA00022475"/>
    </source>
</evidence>
<name>A0A9Q8X158_9ENTR</name>
<comment type="similarity">
    <text evidence="3">Belongs to the LptF/LptG family.</text>
</comment>
<keyword evidence="10 12" id="KW-0472">Membrane</keyword>
<comment type="subunit">
    <text evidence="11">Component of the lipopolysaccharide transport and assembly complex. The LptBFG transporter is composed of two ATP-binding proteins (LptB) and two transmembrane proteins (LptF and LptG).</text>
</comment>
<feature type="transmembrane region" description="Helical" evidence="12">
    <location>
        <begin position="276"/>
        <end position="298"/>
    </location>
</feature>
<keyword evidence="8 12" id="KW-0812">Transmembrane</keyword>
<dbReference type="AlphaFoldDB" id="A0A9Q8X158"/>
<evidence type="ECO:0000256" key="9">
    <source>
        <dbReference type="ARBA" id="ARBA00022989"/>
    </source>
</evidence>
<evidence type="ECO:0000256" key="8">
    <source>
        <dbReference type="ARBA" id="ARBA00022692"/>
    </source>
</evidence>
<evidence type="ECO:0000256" key="1">
    <source>
        <dbReference type="ARBA" id="ARBA00002265"/>
    </source>
</evidence>
<evidence type="ECO:0000256" key="2">
    <source>
        <dbReference type="ARBA" id="ARBA00004429"/>
    </source>
</evidence>
<gene>
    <name evidence="13" type="primary">lptF</name>
    <name evidence="13" type="ORF">M9393_03085</name>
</gene>
<dbReference type="RefSeq" id="WP_250248533.1">
    <property type="nucleotide sequence ID" value="NZ_CP097753.1"/>
</dbReference>
<dbReference type="PANTHER" id="PTHR33529">
    <property type="entry name" value="SLR0882 PROTEIN-RELATED"/>
    <property type="match status" value="1"/>
</dbReference>
<dbReference type="EMBL" id="CP097753">
    <property type="protein sequence ID" value="URJ28130.1"/>
    <property type="molecule type" value="Genomic_DNA"/>
</dbReference>
<protein>
    <recommendedName>
        <fullName evidence="4">Lipopolysaccharide export system permease protein LptF</fullName>
    </recommendedName>
</protein>
<comment type="function">
    <text evidence="1">Part of the ABC transporter complex LptBFG involved in the translocation of lipopolysaccharide (LPS) from the inner membrane to the outer membrane.</text>
</comment>
<dbReference type="Pfam" id="PF03739">
    <property type="entry name" value="LptF_LptG"/>
    <property type="match status" value="1"/>
</dbReference>
<evidence type="ECO:0000256" key="11">
    <source>
        <dbReference type="ARBA" id="ARBA00026081"/>
    </source>
</evidence>
<evidence type="ECO:0000256" key="4">
    <source>
        <dbReference type="ARBA" id="ARBA00014213"/>
    </source>
</evidence>
<feature type="transmembrane region" description="Helical" evidence="12">
    <location>
        <begin position="101"/>
        <end position="120"/>
    </location>
</feature>
<proteinExistence type="inferred from homology"/>